<dbReference type="Gene3D" id="3.30.530.20">
    <property type="match status" value="1"/>
</dbReference>
<organism evidence="4 5">
    <name type="scientific">Neonectria ditissima</name>
    <dbReference type="NCBI Taxonomy" id="78410"/>
    <lineage>
        <taxon>Eukaryota</taxon>
        <taxon>Fungi</taxon>
        <taxon>Dikarya</taxon>
        <taxon>Ascomycota</taxon>
        <taxon>Pezizomycotina</taxon>
        <taxon>Sordariomycetes</taxon>
        <taxon>Hypocreomycetidae</taxon>
        <taxon>Hypocreales</taxon>
        <taxon>Nectriaceae</taxon>
        <taxon>Neonectria</taxon>
    </lineage>
</organism>
<gene>
    <name evidence="4" type="ORF">AK830_g11271</name>
</gene>
<evidence type="ECO:0000256" key="2">
    <source>
        <dbReference type="ARBA" id="ARBA00023002"/>
    </source>
</evidence>
<evidence type="ECO:0000313" key="5">
    <source>
        <dbReference type="Proteomes" id="UP000050424"/>
    </source>
</evidence>
<dbReference type="PANTHER" id="PTHR43658:SF8">
    <property type="entry name" value="17-BETA-HYDROXYSTEROID DEHYDROGENASE 14-RELATED"/>
    <property type="match status" value="1"/>
</dbReference>
<dbReference type="SUPFAM" id="SSF51735">
    <property type="entry name" value="NAD(P)-binding Rossmann-fold domains"/>
    <property type="match status" value="1"/>
</dbReference>
<dbReference type="EMBL" id="LKCW01000261">
    <property type="protein sequence ID" value="KPM35290.1"/>
    <property type="molecule type" value="Genomic_DNA"/>
</dbReference>
<dbReference type="Pfam" id="PF10604">
    <property type="entry name" value="Polyketide_cyc2"/>
    <property type="match status" value="1"/>
</dbReference>
<evidence type="ECO:0000259" key="3">
    <source>
        <dbReference type="SMART" id="SM00822"/>
    </source>
</evidence>
<dbReference type="PANTHER" id="PTHR43658">
    <property type="entry name" value="SHORT-CHAIN DEHYDROGENASE/REDUCTASE"/>
    <property type="match status" value="1"/>
</dbReference>
<dbReference type="InterPro" id="IPR019587">
    <property type="entry name" value="Polyketide_cyclase/dehydratase"/>
</dbReference>
<feature type="domain" description="Ketoreductase" evidence="3">
    <location>
        <begin position="6"/>
        <end position="202"/>
    </location>
</feature>
<dbReference type="SMART" id="SM00822">
    <property type="entry name" value="PKS_KR"/>
    <property type="match status" value="1"/>
</dbReference>
<dbReference type="Proteomes" id="UP000050424">
    <property type="component" value="Unassembled WGS sequence"/>
</dbReference>
<dbReference type="InterPro" id="IPR020904">
    <property type="entry name" value="Sc_DH/Rdtase_CS"/>
</dbReference>
<proteinExistence type="predicted"/>
<protein>
    <recommendedName>
        <fullName evidence="3">Ketoreductase domain-containing protein</fullName>
    </recommendedName>
</protein>
<sequence length="365" mass="39464">MKIQGTTFLITGGSSGLGRGCARNIVQNGGNAAVLDVNAELGHTLVKELGSSAMYFHCDVSDMKSITAAVEGAVNWSQETGNPVGGIITAAGVGTPSLILDEDRQPCSLEHIDFVLDINLHGTLKSIRQLLPHLSAVPEGPDGERGVVIMVASSAAFEGQSGLVVYAASKGAVVSMTLPMARDLGRHGIRVVTIAPGLFETGMTKPMRPEDRERLTGAMEFPLRAGKPEEFANLVEQFLDFPKMQEWHNDVLTVTRKPSVKPAVEGGDELVITFNGRRMTTYVLMNSEQEFRWVGSAVFGLLKGQHSFRFTPSKETPNSTTFIQAEEFNGPLAFLQGSASPLRKTLQDAFEKFNSDLKAVLERED</sequence>
<dbReference type="Gene3D" id="3.40.50.720">
    <property type="entry name" value="NAD(P)-binding Rossmann-like Domain"/>
    <property type="match status" value="1"/>
</dbReference>
<accession>A0A0P7B1U1</accession>
<evidence type="ECO:0000256" key="1">
    <source>
        <dbReference type="ARBA" id="ARBA00022857"/>
    </source>
</evidence>
<dbReference type="SUPFAM" id="SSF55961">
    <property type="entry name" value="Bet v1-like"/>
    <property type="match status" value="1"/>
</dbReference>
<dbReference type="OrthoDB" id="3819888at2759"/>
<dbReference type="PROSITE" id="PS00061">
    <property type="entry name" value="ADH_SHORT"/>
    <property type="match status" value="1"/>
</dbReference>
<dbReference type="InterPro" id="IPR023393">
    <property type="entry name" value="START-like_dom_sf"/>
</dbReference>
<name>A0A0P7B1U1_9HYPO</name>
<dbReference type="InterPro" id="IPR036291">
    <property type="entry name" value="NAD(P)-bd_dom_sf"/>
</dbReference>
<keyword evidence="5" id="KW-1185">Reference proteome</keyword>
<keyword evidence="2" id="KW-0560">Oxidoreductase</keyword>
<dbReference type="InterPro" id="IPR057326">
    <property type="entry name" value="KR_dom"/>
</dbReference>
<dbReference type="Pfam" id="PF00106">
    <property type="entry name" value="adh_short"/>
    <property type="match status" value="1"/>
</dbReference>
<reference evidence="4 5" key="1">
    <citation type="submission" date="2015-09" db="EMBL/GenBank/DDBJ databases">
        <title>Draft genome of a European isolate of the apple canker pathogen Neonectria ditissima.</title>
        <authorList>
            <person name="Gomez-Cortecero A."/>
            <person name="Harrison R.J."/>
            <person name="Armitage A.D."/>
        </authorList>
    </citation>
    <scope>NUCLEOTIDE SEQUENCE [LARGE SCALE GENOMIC DNA]</scope>
    <source>
        <strain evidence="4 5">R09/05</strain>
    </source>
</reference>
<evidence type="ECO:0000313" key="4">
    <source>
        <dbReference type="EMBL" id="KPM35290.1"/>
    </source>
</evidence>
<comment type="caution">
    <text evidence="4">The sequence shown here is derived from an EMBL/GenBank/DDBJ whole genome shotgun (WGS) entry which is preliminary data.</text>
</comment>
<dbReference type="AlphaFoldDB" id="A0A0P7B1U1"/>
<dbReference type="GO" id="GO:0016491">
    <property type="term" value="F:oxidoreductase activity"/>
    <property type="evidence" value="ECO:0007669"/>
    <property type="project" value="UniProtKB-KW"/>
</dbReference>
<dbReference type="InterPro" id="IPR002347">
    <property type="entry name" value="SDR_fam"/>
</dbReference>
<dbReference type="STRING" id="78410.A0A0P7B1U1"/>
<keyword evidence="1" id="KW-0521">NADP</keyword>
<dbReference type="PRINTS" id="PR00081">
    <property type="entry name" value="GDHRDH"/>
</dbReference>